<dbReference type="SUPFAM" id="SSF159672">
    <property type="entry name" value="CbiG N-terminal domain-like"/>
    <property type="match status" value="1"/>
</dbReference>
<feature type="domain" description="ABC transporter" evidence="4">
    <location>
        <begin position="61"/>
        <end position="110"/>
    </location>
</feature>
<dbReference type="InterPro" id="IPR003439">
    <property type="entry name" value="ABC_transporter-like_ATP-bd"/>
</dbReference>
<dbReference type="EMBL" id="LAZR01052598">
    <property type="protein sequence ID" value="KKK82594.1"/>
    <property type="molecule type" value="Genomic_DNA"/>
</dbReference>
<dbReference type="GO" id="GO:0015807">
    <property type="term" value="P:L-amino acid transport"/>
    <property type="evidence" value="ECO:0007669"/>
    <property type="project" value="TreeGrafter"/>
</dbReference>
<dbReference type="InterPro" id="IPR027417">
    <property type="entry name" value="P-loop_NTPase"/>
</dbReference>
<evidence type="ECO:0000256" key="1">
    <source>
        <dbReference type="ARBA" id="ARBA00005417"/>
    </source>
</evidence>
<keyword evidence="2" id="KW-0813">Transport</keyword>
<accession>A0A0F9AVW0</accession>
<proteinExistence type="inferred from homology"/>
<gene>
    <name evidence="5" type="ORF">LCGC14_2801840</name>
</gene>
<organism evidence="5">
    <name type="scientific">marine sediment metagenome</name>
    <dbReference type="NCBI Taxonomy" id="412755"/>
    <lineage>
        <taxon>unclassified sequences</taxon>
        <taxon>metagenomes</taxon>
        <taxon>ecological metagenomes</taxon>
    </lineage>
</organism>
<comment type="caution">
    <text evidence="5">The sequence shown here is derived from an EMBL/GenBank/DDBJ whole genome shotgun (WGS) entry which is preliminary data.</text>
</comment>
<evidence type="ECO:0000313" key="5">
    <source>
        <dbReference type="EMBL" id="KKK82594.1"/>
    </source>
</evidence>
<evidence type="ECO:0000256" key="3">
    <source>
        <dbReference type="ARBA" id="ARBA00022970"/>
    </source>
</evidence>
<evidence type="ECO:0000259" key="4">
    <source>
        <dbReference type="Pfam" id="PF00005"/>
    </source>
</evidence>
<dbReference type="PANTHER" id="PTHR43820">
    <property type="entry name" value="HIGH-AFFINITY BRANCHED-CHAIN AMINO ACID TRANSPORT ATP-BINDING PROTEIN LIVF"/>
    <property type="match status" value="1"/>
</dbReference>
<dbReference type="AlphaFoldDB" id="A0A0F9AVW0"/>
<dbReference type="PANTHER" id="PTHR43820:SF4">
    <property type="entry name" value="HIGH-AFFINITY BRANCHED-CHAIN AMINO ACID TRANSPORT ATP-BINDING PROTEIN LIVF"/>
    <property type="match status" value="1"/>
</dbReference>
<dbReference type="InterPro" id="IPR038029">
    <property type="entry name" value="GbiG_N_sf"/>
</dbReference>
<evidence type="ECO:0000256" key="2">
    <source>
        <dbReference type="ARBA" id="ARBA00022448"/>
    </source>
</evidence>
<dbReference type="InterPro" id="IPR052156">
    <property type="entry name" value="BCAA_Transport_ATP-bd_LivF"/>
</dbReference>
<dbReference type="Gene3D" id="3.40.50.300">
    <property type="entry name" value="P-loop containing nucleotide triphosphate hydrolases"/>
    <property type="match status" value="1"/>
</dbReference>
<dbReference type="GO" id="GO:0015658">
    <property type="term" value="F:branched-chain amino acid transmembrane transporter activity"/>
    <property type="evidence" value="ECO:0007669"/>
    <property type="project" value="TreeGrafter"/>
</dbReference>
<dbReference type="GO" id="GO:0005524">
    <property type="term" value="F:ATP binding"/>
    <property type="evidence" value="ECO:0007669"/>
    <property type="project" value="InterPro"/>
</dbReference>
<dbReference type="SUPFAM" id="SSF52540">
    <property type="entry name" value="P-loop containing nucleoside triphosphate hydrolases"/>
    <property type="match status" value="1"/>
</dbReference>
<name>A0A0F9AVW0_9ZZZZ</name>
<protein>
    <recommendedName>
        <fullName evidence="4">ABC transporter domain-containing protein</fullName>
    </recommendedName>
</protein>
<reference evidence="5" key="1">
    <citation type="journal article" date="2015" name="Nature">
        <title>Complex archaea that bridge the gap between prokaryotes and eukaryotes.</title>
        <authorList>
            <person name="Spang A."/>
            <person name="Saw J.H."/>
            <person name="Jorgensen S.L."/>
            <person name="Zaremba-Niedzwiedzka K."/>
            <person name="Martijn J."/>
            <person name="Lind A.E."/>
            <person name="van Eijk R."/>
            <person name="Schleper C."/>
            <person name="Guy L."/>
            <person name="Ettema T.J."/>
        </authorList>
    </citation>
    <scope>NUCLEOTIDE SEQUENCE</scope>
</reference>
<comment type="similarity">
    <text evidence="1">Belongs to the ABC transporter superfamily.</text>
</comment>
<keyword evidence="3" id="KW-0029">Amino-acid transport</keyword>
<dbReference type="GO" id="GO:0016887">
    <property type="term" value="F:ATP hydrolysis activity"/>
    <property type="evidence" value="ECO:0007669"/>
    <property type="project" value="InterPro"/>
</dbReference>
<dbReference type="Pfam" id="PF00005">
    <property type="entry name" value="ABC_tran"/>
    <property type="match status" value="1"/>
</dbReference>
<sequence length="140" mass="15434">MLFIAWGGKMEKIIEKSCYYYYGRQWDSWDQLRANFRWEIPEKMNAAFYVCDVHGKIRAVTGLDLEVEEGGMVTLVGANGAGKTSTIHAICGIVPPGGGRIEFAGRRIDHLPAHSIMAMGIAPRKTAPLLKDKAIDPAVV</sequence>
<feature type="non-terminal residue" evidence="5">
    <location>
        <position position="140"/>
    </location>
</feature>